<dbReference type="Gene3D" id="3.90.79.10">
    <property type="entry name" value="Nucleoside Triphosphate Pyrophosphohydrolase"/>
    <property type="match status" value="1"/>
</dbReference>
<dbReference type="PROSITE" id="PS00893">
    <property type="entry name" value="NUDIX_BOX"/>
    <property type="match status" value="1"/>
</dbReference>
<sequence length="218" mass="23372">MFGRKNTSETSQGASARERVSRRLQATGQTIAGDRGGRIANSVSEAIGCGRVTICTDPTCVDCAPALPDPSSETETFETIRYTADVVAVTPDGRVLLIERAHEPYRGSWALPGGHVDPGETAVEAAARELAEETRVRVGPEDLRQIGVWDRPGRDPRGRYVTVAYLAVVPAGTTVLAGDDARAARWWPLEALPLLAFDHADILRSAAVRHGGHLRPTA</sequence>
<dbReference type="InterPro" id="IPR020476">
    <property type="entry name" value="Nudix_hydrolase"/>
</dbReference>
<dbReference type="PANTHER" id="PTHR43736:SF1">
    <property type="entry name" value="DIHYDRONEOPTERIN TRIPHOSPHATE DIPHOSPHATASE"/>
    <property type="match status" value="1"/>
</dbReference>
<evidence type="ECO:0000313" key="7">
    <source>
        <dbReference type="Proteomes" id="UP000630936"/>
    </source>
</evidence>
<reference evidence="6" key="2">
    <citation type="submission" date="2020-09" db="EMBL/GenBank/DDBJ databases">
        <authorList>
            <person name="Sun Q."/>
            <person name="Ohkuma M."/>
        </authorList>
    </citation>
    <scope>NUCLEOTIDE SEQUENCE</scope>
    <source>
        <strain evidence="6">JCM 4988</strain>
    </source>
</reference>
<dbReference type="PRINTS" id="PR00502">
    <property type="entry name" value="NUDIXFAMILY"/>
</dbReference>
<feature type="domain" description="Nudix hydrolase" evidence="5">
    <location>
        <begin position="79"/>
        <end position="210"/>
    </location>
</feature>
<gene>
    <name evidence="6" type="ORF">GCM10010387_43780</name>
</gene>
<feature type="region of interest" description="Disordered" evidence="4">
    <location>
        <begin position="1"/>
        <end position="35"/>
    </location>
</feature>
<dbReference type="InterPro" id="IPR015797">
    <property type="entry name" value="NUDIX_hydrolase-like_dom_sf"/>
</dbReference>
<comment type="caution">
    <text evidence="6">The sequence shown here is derived from an EMBL/GenBank/DDBJ whole genome shotgun (WGS) entry which is preliminary data.</text>
</comment>
<accession>A0A918QHH3</accession>
<dbReference type="Pfam" id="PF00293">
    <property type="entry name" value="NUDIX"/>
    <property type="match status" value="1"/>
</dbReference>
<dbReference type="CDD" id="cd18873">
    <property type="entry name" value="NUDIX_NadM_like"/>
    <property type="match status" value="1"/>
</dbReference>
<evidence type="ECO:0000256" key="3">
    <source>
        <dbReference type="RuleBase" id="RU003476"/>
    </source>
</evidence>
<dbReference type="AlphaFoldDB" id="A0A918QHH3"/>
<keyword evidence="7" id="KW-1185">Reference proteome</keyword>
<name>A0A918QHH3_9ACTN</name>
<dbReference type="EMBL" id="BMWG01000015">
    <property type="protein sequence ID" value="GGZ44719.1"/>
    <property type="molecule type" value="Genomic_DNA"/>
</dbReference>
<dbReference type="GO" id="GO:0016787">
    <property type="term" value="F:hydrolase activity"/>
    <property type="evidence" value="ECO:0007669"/>
    <property type="project" value="UniProtKB-KW"/>
</dbReference>
<dbReference type="PROSITE" id="PS51462">
    <property type="entry name" value="NUDIX"/>
    <property type="match status" value="1"/>
</dbReference>
<dbReference type="InterPro" id="IPR000086">
    <property type="entry name" value="NUDIX_hydrolase_dom"/>
</dbReference>
<dbReference type="PANTHER" id="PTHR43736">
    <property type="entry name" value="ADP-RIBOSE PYROPHOSPHATASE"/>
    <property type="match status" value="1"/>
</dbReference>
<evidence type="ECO:0000256" key="1">
    <source>
        <dbReference type="ARBA" id="ARBA00005582"/>
    </source>
</evidence>
<dbReference type="SUPFAM" id="SSF55811">
    <property type="entry name" value="Nudix"/>
    <property type="match status" value="1"/>
</dbReference>
<evidence type="ECO:0000256" key="4">
    <source>
        <dbReference type="SAM" id="MobiDB-lite"/>
    </source>
</evidence>
<evidence type="ECO:0000313" key="6">
    <source>
        <dbReference type="EMBL" id="GGZ44719.1"/>
    </source>
</evidence>
<dbReference type="Proteomes" id="UP000630936">
    <property type="component" value="Unassembled WGS sequence"/>
</dbReference>
<dbReference type="InterPro" id="IPR020084">
    <property type="entry name" value="NUDIX_hydrolase_CS"/>
</dbReference>
<protein>
    <recommendedName>
        <fullName evidence="5">Nudix hydrolase domain-containing protein</fullName>
    </recommendedName>
</protein>
<proteinExistence type="inferred from homology"/>
<reference evidence="6" key="1">
    <citation type="journal article" date="2014" name="Int. J. Syst. Evol. Microbiol.">
        <title>Complete genome sequence of Corynebacterium casei LMG S-19264T (=DSM 44701T), isolated from a smear-ripened cheese.</title>
        <authorList>
            <consortium name="US DOE Joint Genome Institute (JGI-PGF)"/>
            <person name="Walter F."/>
            <person name="Albersmeier A."/>
            <person name="Kalinowski J."/>
            <person name="Ruckert C."/>
        </authorList>
    </citation>
    <scope>NUCLEOTIDE SEQUENCE</scope>
    <source>
        <strain evidence="6">JCM 4988</strain>
    </source>
</reference>
<keyword evidence="2 3" id="KW-0378">Hydrolase</keyword>
<comment type="similarity">
    <text evidence="1 3">Belongs to the Nudix hydrolase family.</text>
</comment>
<evidence type="ECO:0000259" key="5">
    <source>
        <dbReference type="PROSITE" id="PS51462"/>
    </source>
</evidence>
<evidence type="ECO:0000256" key="2">
    <source>
        <dbReference type="ARBA" id="ARBA00022801"/>
    </source>
</evidence>
<organism evidence="6 7">
    <name type="scientific">Streptomyces inusitatus</name>
    <dbReference type="NCBI Taxonomy" id="68221"/>
    <lineage>
        <taxon>Bacteria</taxon>
        <taxon>Bacillati</taxon>
        <taxon>Actinomycetota</taxon>
        <taxon>Actinomycetes</taxon>
        <taxon>Kitasatosporales</taxon>
        <taxon>Streptomycetaceae</taxon>
        <taxon>Streptomyces</taxon>
    </lineage>
</organism>